<evidence type="ECO:0000313" key="3">
    <source>
        <dbReference type="Proteomes" id="UP001501509"/>
    </source>
</evidence>
<dbReference type="Pfam" id="PF13360">
    <property type="entry name" value="PQQ_2"/>
    <property type="match status" value="1"/>
</dbReference>
<accession>A0ABP6C3C7</accession>
<reference evidence="3" key="1">
    <citation type="journal article" date="2019" name="Int. J. Syst. Evol. Microbiol.">
        <title>The Global Catalogue of Microorganisms (GCM) 10K type strain sequencing project: providing services to taxonomists for standard genome sequencing and annotation.</title>
        <authorList>
            <consortium name="The Broad Institute Genomics Platform"/>
            <consortium name="The Broad Institute Genome Sequencing Center for Infectious Disease"/>
            <person name="Wu L."/>
            <person name="Ma J."/>
        </authorList>
    </citation>
    <scope>NUCLEOTIDE SEQUENCE [LARGE SCALE GENOMIC DNA]</scope>
    <source>
        <strain evidence="3">JCM 6833</strain>
    </source>
</reference>
<protein>
    <recommendedName>
        <fullName evidence="1">Pyrrolo-quinoline quinone repeat domain-containing protein</fullName>
    </recommendedName>
</protein>
<dbReference type="InterPro" id="IPR011047">
    <property type="entry name" value="Quinoprotein_ADH-like_sf"/>
</dbReference>
<comment type="caution">
    <text evidence="2">The sequence shown here is derived from an EMBL/GenBank/DDBJ whole genome shotgun (WGS) entry which is preliminary data.</text>
</comment>
<gene>
    <name evidence="2" type="ORF">GCM10010411_37420</name>
</gene>
<dbReference type="InterPro" id="IPR015943">
    <property type="entry name" value="WD40/YVTN_repeat-like_dom_sf"/>
</dbReference>
<dbReference type="Gene3D" id="2.130.10.10">
    <property type="entry name" value="YVTN repeat-like/Quinoprotein amine dehydrogenase"/>
    <property type="match status" value="2"/>
</dbReference>
<feature type="domain" description="Pyrrolo-quinoline quinone repeat" evidence="1">
    <location>
        <begin position="50"/>
        <end position="166"/>
    </location>
</feature>
<dbReference type="Proteomes" id="UP001501509">
    <property type="component" value="Unassembled WGS sequence"/>
</dbReference>
<sequence length="398" mass="41514">MGAALVAALAGCGGSSEGGGRSVLLRLDGRGVGVGDGAGPLGWAKPKVWATDAVVAVAGRDAVTGYSKDGGAKRWSVPLADVCGFSAHHVDGRVAVMLGATPRCGRTAVIDLRTGVKVWERTLALGKDVSYVQALIGGGAVVANWAGGAMAFSVRDGRRLWSTPQRSRDCFFSGFGGGDMLLANRICRTASGERATVQRLDPRTGRALWSHQLQGEVMAFAAAPVIGVGARGRIAHLAVLDAKSGTERARIPLPTSQEVKCDPSDRMLCKGIVVGGGSLYTKPGKAGDAGNAPIVAFDLATGRRKWEIPHSRDGLLTPVGFEGGRLLAVRSGTKRRSAGLVEVAADSGRIVARHDIKGPRHQINDVLRQSSYVRYAAGRLLVFDDLVTKPGEVAVLIV</sequence>
<dbReference type="SUPFAM" id="SSF50998">
    <property type="entry name" value="Quinoprotein alcohol dehydrogenase-like"/>
    <property type="match status" value="1"/>
</dbReference>
<dbReference type="InterPro" id="IPR002372">
    <property type="entry name" value="PQQ_rpt_dom"/>
</dbReference>
<organism evidence="2 3">
    <name type="scientific">Actinomadura fulvescens</name>
    <dbReference type="NCBI Taxonomy" id="46160"/>
    <lineage>
        <taxon>Bacteria</taxon>
        <taxon>Bacillati</taxon>
        <taxon>Actinomycetota</taxon>
        <taxon>Actinomycetes</taxon>
        <taxon>Streptosporangiales</taxon>
        <taxon>Thermomonosporaceae</taxon>
        <taxon>Actinomadura</taxon>
    </lineage>
</organism>
<evidence type="ECO:0000259" key="1">
    <source>
        <dbReference type="Pfam" id="PF13360"/>
    </source>
</evidence>
<evidence type="ECO:0000313" key="2">
    <source>
        <dbReference type="EMBL" id="GAA2600238.1"/>
    </source>
</evidence>
<name>A0ABP6C3C7_9ACTN</name>
<dbReference type="EMBL" id="BAAATD010000004">
    <property type="protein sequence ID" value="GAA2600238.1"/>
    <property type="molecule type" value="Genomic_DNA"/>
</dbReference>
<dbReference type="PANTHER" id="PTHR34512">
    <property type="entry name" value="CELL SURFACE PROTEIN"/>
    <property type="match status" value="1"/>
</dbReference>
<keyword evidence="3" id="KW-1185">Reference proteome</keyword>
<dbReference type="PANTHER" id="PTHR34512:SF30">
    <property type="entry name" value="OUTER MEMBRANE PROTEIN ASSEMBLY FACTOR BAMB"/>
    <property type="match status" value="1"/>
</dbReference>
<proteinExistence type="predicted"/>